<protein>
    <submittedName>
        <fullName evidence="5">Putative peptidase</fullName>
    </submittedName>
</protein>
<evidence type="ECO:0000256" key="2">
    <source>
        <dbReference type="SAM" id="Coils"/>
    </source>
</evidence>
<feature type="transmembrane region" description="Helical" evidence="3">
    <location>
        <begin position="25"/>
        <end position="48"/>
    </location>
</feature>
<name>A0A179D3K5_9BACT</name>
<keyword evidence="3" id="KW-0472">Membrane</keyword>
<feature type="domain" description="M23ase beta-sheet core" evidence="4">
    <location>
        <begin position="196"/>
        <end position="290"/>
    </location>
</feature>
<feature type="coiled-coil region" evidence="2">
    <location>
        <begin position="50"/>
        <end position="91"/>
    </location>
</feature>
<dbReference type="InterPro" id="IPR016047">
    <property type="entry name" value="M23ase_b-sheet_dom"/>
</dbReference>
<dbReference type="RefSeq" id="WP_068670574.1">
    <property type="nucleotide sequence ID" value="NZ_LWLG01000009.1"/>
</dbReference>
<gene>
    <name evidence="5" type="ORF">TDIS_1332</name>
</gene>
<dbReference type="STRING" id="999894.TDIS_1332"/>
<dbReference type="Pfam" id="PF01551">
    <property type="entry name" value="Peptidase_M23"/>
    <property type="match status" value="1"/>
</dbReference>
<evidence type="ECO:0000259" key="4">
    <source>
        <dbReference type="Pfam" id="PF01551"/>
    </source>
</evidence>
<reference evidence="5 6" key="1">
    <citation type="submission" date="2016-04" db="EMBL/GenBank/DDBJ databases">
        <title>Genome analysis of Thermosulfurimonas dismutans, the first thermophilic sulfur-disproportionating bacterium of the phylum Thermodesulfobacteria.</title>
        <authorList>
            <person name="Mardanov A.V."/>
            <person name="Beletsky A.V."/>
            <person name="Kadnikov V.V."/>
            <person name="Slobodkin A.I."/>
            <person name="Ravin N.V."/>
        </authorList>
    </citation>
    <scope>NUCLEOTIDE SEQUENCE [LARGE SCALE GENOMIC DNA]</scope>
    <source>
        <strain evidence="5 6">S95</strain>
    </source>
</reference>
<dbReference type="AlphaFoldDB" id="A0A179D3K5"/>
<dbReference type="Proteomes" id="UP000078390">
    <property type="component" value="Unassembled WGS sequence"/>
</dbReference>
<dbReference type="FunFam" id="2.70.70.10:FF:000006">
    <property type="entry name" value="M23 family peptidase"/>
    <property type="match status" value="1"/>
</dbReference>
<dbReference type="Gene3D" id="2.70.70.10">
    <property type="entry name" value="Glucose Permease (Domain IIA)"/>
    <property type="match status" value="1"/>
</dbReference>
<organism evidence="5 6">
    <name type="scientific">Thermosulfurimonas dismutans</name>
    <dbReference type="NCBI Taxonomy" id="999894"/>
    <lineage>
        <taxon>Bacteria</taxon>
        <taxon>Pseudomonadati</taxon>
        <taxon>Thermodesulfobacteriota</taxon>
        <taxon>Thermodesulfobacteria</taxon>
        <taxon>Thermodesulfobacteriales</taxon>
        <taxon>Thermodesulfobacteriaceae</taxon>
        <taxon>Thermosulfurimonas</taxon>
    </lineage>
</organism>
<dbReference type="EMBL" id="LWLG01000009">
    <property type="protein sequence ID" value="OAQ20563.1"/>
    <property type="molecule type" value="Genomic_DNA"/>
</dbReference>
<keyword evidence="1" id="KW-0732">Signal</keyword>
<dbReference type="OrthoDB" id="9809488at2"/>
<keyword evidence="2" id="KW-0175">Coiled coil</keyword>
<evidence type="ECO:0000313" key="6">
    <source>
        <dbReference type="Proteomes" id="UP000078390"/>
    </source>
</evidence>
<evidence type="ECO:0000256" key="3">
    <source>
        <dbReference type="SAM" id="Phobius"/>
    </source>
</evidence>
<proteinExistence type="predicted"/>
<comment type="caution">
    <text evidence="5">The sequence shown here is derived from an EMBL/GenBank/DDBJ whole genome shotgun (WGS) entry which is preliminary data.</text>
</comment>
<dbReference type="PANTHER" id="PTHR21666:SF289">
    <property type="entry name" value="L-ALA--D-GLU ENDOPEPTIDASE"/>
    <property type="match status" value="1"/>
</dbReference>
<keyword evidence="6" id="KW-1185">Reference proteome</keyword>
<dbReference type="GO" id="GO:0004222">
    <property type="term" value="F:metalloendopeptidase activity"/>
    <property type="evidence" value="ECO:0007669"/>
    <property type="project" value="TreeGrafter"/>
</dbReference>
<accession>A0A179D3K5</accession>
<dbReference type="CDD" id="cd12797">
    <property type="entry name" value="M23_peptidase"/>
    <property type="match status" value="1"/>
</dbReference>
<dbReference type="PANTHER" id="PTHR21666">
    <property type="entry name" value="PEPTIDASE-RELATED"/>
    <property type="match status" value="1"/>
</dbReference>
<evidence type="ECO:0000313" key="5">
    <source>
        <dbReference type="EMBL" id="OAQ20563.1"/>
    </source>
</evidence>
<dbReference type="SUPFAM" id="SSF51261">
    <property type="entry name" value="Duplicated hybrid motif"/>
    <property type="match status" value="1"/>
</dbReference>
<dbReference type="InterPro" id="IPR011055">
    <property type="entry name" value="Dup_hybrid_motif"/>
</dbReference>
<keyword evidence="3" id="KW-1133">Transmembrane helix</keyword>
<keyword evidence="3" id="KW-0812">Transmembrane</keyword>
<sequence length="301" mass="34200">MSEELYLLLLPEEGKTKKYKIKYCYLKWLLLIFISLCVFSAIGFWALWNNITLRQEVKNLKSEVIALQKKNDDLLFRISELEKEKHELLANAVGKLKNHSQMLRDLVADLGLSKYVKSAQNKAFKGGPYKPEGGIFVPLQEKATPEILLNTYEYLLSDIEAYLKVLSKVPIGKPCRGYISSRYGRRKDPFTGKPAFHTGIDIVSYPGTPIRATADGKVIYAGNHSGYGKVVVIRHGFGYSTLYGHLKKIKVRAGQKVKRGQVIGYLGNTGRSTGPHLHYEIRRYGRYLNPSKYLRLQLAKK</sequence>
<evidence type="ECO:0000256" key="1">
    <source>
        <dbReference type="ARBA" id="ARBA00022729"/>
    </source>
</evidence>
<dbReference type="InterPro" id="IPR050570">
    <property type="entry name" value="Cell_wall_metabolism_enzyme"/>
</dbReference>